<name>A0A3N1KUN3_9PROT</name>
<dbReference type="RefSeq" id="WP_123692109.1">
    <property type="nucleotide sequence ID" value="NZ_AP019700.1"/>
</dbReference>
<sequence>MSRLTALEAAIQAYLDTMYDGDLARFDQVFHPTAQLHGWREGKAICWPLAQYRELTAGRPSAKASGAQREEAILSLDLASDRSAIAKVRVRMGKMVFVDYLIFALLDGRWQITAKQFEPDA</sequence>
<dbReference type="Proteomes" id="UP000278222">
    <property type="component" value="Unassembled WGS sequence"/>
</dbReference>
<dbReference type="Gene3D" id="3.10.450.50">
    <property type="match status" value="1"/>
</dbReference>
<dbReference type="EMBL" id="RJKX01000015">
    <property type="protein sequence ID" value="ROP84291.1"/>
    <property type="molecule type" value="Genomic_DNA"/>
</dbReference>
<dbReference type="InterPro" id="IPR032710">
    <property type="entry name" value="NTF2-like_dom_sf"/>
</dbReference>
<comment type="caution">
    <text evidence="1">The sequence shown here is derived from an EMBL/GenBank/DDBJ whole genome shotgun (WGS) entry which is preliminary data.</text>
</comment>
<dbReference type="InterPro" id="IPR039437">
    <property type="entry name" value="FrzH/put_lumazine-bd"/>
</dbReference>
<evidence type="ECO:0000313" key="2">
    <source>
        <dbReference type="Proteomes" id="UP000278222"/>
    </source>
</evidence>
<keyword evidence="2" id="KW-1185">Reference proteome</keyword>
<dbReference type="SUPFAM" id="SSF54427">
    <property type="entry name" value="NTF2-like"/>
    <property type="match status" value="1"/>
</dbReference>
<accession>A0A3N1KUN3</accession>
<reference evidence="1 2" key="1">
    <citation type="submission" date="2018-11" db="EMBL/GenBank/DDBJ databases">
        <title>Genomic Encyclopedia of Type Strains, Phase IV (KMG-IV): sequencing the most valuable type-strain genomes for metagenomic binning, comparative biology and taxonomic classification.</title>
        <authorList>
            <person name="Goeker M."/>
        </authorList>
    </citation>
    <scope>NUCLEOTIDE SEQUENCE [LARGE SCALE GENOMIC DNA]</scope>
    <source>
        <strain evidence="1 2">DSM 5900</strain>
    </source>
</reference>
<dbReference type="AlphaFoldDB" id="A0A3N1KUN3"/>
<dbReference type="Pfam" id="PF12893">
    <property type="entry name" value="Lumazine_bd_2"/>
    <property type="match status" value="1"/>
</dbReference>
<gene>
    <name evidence="1" type="ORF">EDC65_3641</name>
</gene>
<evidence type="ECO:0000313" key="1">
    <source>
        <dbReference type="EMBL" id="ROP84291.1"/>
    </source>
</evidence>
<organism evidence="1 2">
    <name type="scientific">Stella humosa</name>
    <dbReference type="NCBI Taxonomy" id="94"/>
    <lineage>
        <taxon>Bacteria</taxon>
        <taxon>Pseudomonadati</taxon>
        <taxon>Pseudomonadota</taxon>
        <taxon>Alphaproteobacteria</taxon>
        <taxon>Rhodospirillales</taxon>
        <taxon>Stellaceae</taxon>
        <taxon>Stella</taxon>
    </lineage>
</organism>
<dbReference type="OrthoDB" id="7451095at2"/>
<protein>
    <submittedName>
        <fullName evidence="1">Putative lumazine-binding protein</fullName>
    </submittedName>
</protein>
<proteinExistence type="predicted"/>